<dbReference type="SUPFAM" id="SSF52058">
    <property type="entry name" value="L domain-like"/>
    <property type="match status" value="1"/>
</dbReference>
<keyword evidence="6" id="KW-0675">Receptor</keyword>
<evidence type="ECO:0000256" key="3">
    <source>
        <dbReference type="ARBA" id="ARBA00022729"/>
    </source>
</evidence>
<evidence type="ECO:0000256" key="1">
    <source>
        <dbReference type="ARBA" id="ARBA00004479"/>
    </source>
</evidence>
<dbReference type="PANTHER" id="PTHR48063">
    <property type="entry name" value="LRR RECEPTOR-LIKE KINASE"/>
    <property type="match status" value="1"/>
</dbReference>
<keyword evidence="5" id="KW-0472">Membrane</keyword>
<sequence>MGNLRHLDLSNAAFCRLIPQQLGNLSGLHYLDLGGISGNAPSWFWNWSSNINMIDLSENQIKGDVPDTLLNSVVLNLRFQGRLPRLSTNVKVFNIANNSFFGPISTFLCNKLNRKNDLEGPYPLD</sequence>
<protein>
    <submittedName>
        <fullName evidence="8">Receptor-like protein eix1</fullName>
    </submittedName>
</protein>
<comment type="subcellular location">
    <subcellularLocation>
        <location evidence="1">Membrane</location>
        <topology evidence="1">Single-pass type I membrane protein</topology>
    </subcellularLocation>
</comment>
<dbReference type="GO" id="GO:0016020">
    <property type="term" value="C:membrane"/>
    <property type="evidence" value="ECO:0007669"/>
    <property type="project" value="UniProtKB-SubCell"/>
</dbReference>
<evidence type="ECO:0000256" key="7">
    <source>
        <dbReference type="ARBA" id="ARBA00023180"/>
    </source>
</evidence>
<reference evidence="8 9" key="1">
    <citation type="journal article" date="2018" name="Sci. Data">
        <title>The draft genome sequence of cork oak.</title>
        <authorList>
            <person name="Ramos A.M."/>
            <person name="Usie A."/>
            <person name="Barbosa P."/>
            <person name="Barros P.M."/>
            <person name="Capote T."/>
            <person name="Chaves I."/>
            <person name="Simoes F."/>
            <person name="Abreu I."/>
            <person name="Carrasquinho I."/>
            <person name="Faro C."/>
            <person name="Guimaraes J.B."/>
            <person name="Mendonca D."/>
            <person name="Nobrega F."/>
            <person name="Rodrigues L."/>
            <person name="Saibo N.J.M."/>
            <person name="Varela M.C."/>
            <person name="Egas C."/>
            <person name="Matos J."/>
            <person name="Miguel C.M."/>
            <person name="Oliveira M.M."/>
            <person name="Ricardo C.P."/>
            <person name="Goncalves S."/>
        </authorList>
    </citation>
    <scope>NUCLEOTIDE SEQUENCE [LARGE SCALE GENOMIC DNA]</scope>
    <source>
        <strain evidence="9">cv. HL8</strain>
    </source>
</reference>
<dbReference type="Gene3D" id="3.80.10.10">
    <property type="entry name" value="Ribonuclease Inhibitor"/>
    <property type="match status" value="1"/>
</dbReference>
<gene>
    <name evidence="8" type="primary">EIX1_3</name>
    <name evidence="8" type="ORF">CFP56_019985</name>
</gene>
<keyword evidence="7" id="KW-0325">Glycoprotein</keyword>
<evidence type="ECO:0000256" key="2">
    <source>
        <dbReference type="ARBA" id="ARBA00022692"/>
    </source>
</evidence>
<evidence type="ECO:0000256" key="4">
    <source>
        <dbReference type="ARBA" id="ARBA00022989"/>
    </source>
</evidence>
<dbReference type="Pfam" id="PF00560">
    <property type="entry name" value="LRR_1"/>
    <property type="match status" value="1"/>
</dbReference>
<evidence type="ECO:0000313" key="9">
    <source>
        <dbReference type="Proteomes" id="UP000237347"/>
    </source>
</evidence>
<keyword evidence="3" id="KW-0732">Signal</keyword>
<dbReference type="EMBL" id="PKMF04000309">
    <property type="protein sequence ID" value="KAK7838327.1"/>
    <property type="molecule type" value="Genomic_DNA"/>
</dbReference>
<dbReference type="InterPro" id="IPR001611">
    <property type="entry name" value="Leu-rich_rpt"/>
</dbReference>
<keyword evidence="4" id="KW-1133">Transmembrane helix</keyword>
<comment type="caution">
    <text evidence="8">The sequence shown here is derived from an EMBL/GenBank/DDBJ whole genome shotgun (WGS) entry which is preliminary data.</text>
</comment>
<keyword evidence="2" id="KW-0812">Transmembrane</keyword>
<proteinExistence type="predicted"/>
<organism evidence="8 9">
    <name type="scientific">Quercus suber</name>
    <name type="common">Cork oak</name>
    <dbReference type="NCBI Taxonomy" id="58331"/>
    <lineage>
        <taxon>Eukaryota</taxon>
        <taxon>Viridiplantae</taxon>
        <taxon>Streptophyta</taxon>
        <taxon>Embryophyta</taxon>
        <taxon>Tracheophyta</taxon>
        <taxon>Spermatophyta</taxon>
        <taxon>Magnoliopsida</taxon>
        <taxon>eudicotyledons</taxon>
        <taxon>Gunneridae</taxon>
        <taxon>Pentapetalae</taxon>
        <taxon>rosids</taxon>
        <taxon>fabids</taxon>
        <taxon>Fagales</taxon>
        <taxon>Fagaceae</taxon>
        <taxon>Quercus</taxon>
    </lineage>
</organism>
<keyword evidence="9" id="KW-1185">Reference proteome</keyword>
<accession>A0AAW0KGZ4</accession>
<dbReference type="InterPro" id="IPR046956">
    <property type="entry name" value="RLP23-like"/>
</dbReference>
<dbReference type="PANTHER" id="PTHR48063:SF98">
    <property type="entry name" value="LRR RECEPTOR-LIKE SERINE_THREONINE-PROTEIN KINASE FLS2"/>
    <property type="match status" value="1"/>
</dbReference>
<dbReference type="InterPro" id="IPR032675">
    <property type="entry name" value="LRR_dom_sf"/>
</dbReference>
<evidence type="ECO:0000313" key="8">
    <source>
        <dbReference type="EMBL" id="KAK7838327.1"/>
    </source>
</evidence>
<dbReference type="AlphaFoldDB" id="A0AAW0KGZ4"/>
<evidence type="ECO:0000256" key="6">
    <source>
        <dbReference type="ARBA" id="ARBA00023170"/>
    </source>
</evidence>
<name>A0AAW0KGZ4_QUESU</name>
<dbReference type="Proteomes" id="UP000237347">
    <property type="component" value="Unassembled WGS sequence"/>
</dbReference>
<evidence type="ECO:0000256" key="5">
    <source>
        <dbReference type="ARBA" id="ARBA00023136"/>
    </source>
</evidence>